<dbReference type="AlphaFoldDB" id="A0A847S5J5"/>
<dbReference type="Gene3D" id="2.60.120.260">
    <property type="entry name" value="Galactose-binding domain-like"/>
    <property type="match status" value="1"/>
</dbReference>
<dbReference type="InterPro" id="IPR008979">
    <property type="entry name" value="Galactose-bd-like_sf"/>
</dbReference>
<dbReference type="RefSeq" id="WP_168736465.1">
    <property type="nucleotide sequence ID" value="NZ_JABAHZ010000001.1"/>
</dbReference>
<feature type="domain" description="F5/8 type C" evidence="1">
    <location>
        <begin position="213"/>
        <end position="361"/>
    </location>
</feature>
<gene>
    <name evidence="2" type="ORF">HGH91_00240</name>
</gene>
<dbReference type="EMBL" id="JABAHZ010000001">
    <property type="protein sequence ID" value="NLR77031.1"/>
    <property type="molecule type" value="Genomic_DNA"/>
</dbReference>
<reference evidence="2 3" key="1">
    <citation type="submission" date="2020-04" db="EMBL/GenBank/DDBJ databases">
        <authorList>
            <person name="Yin C."/>
        </authorList>
    </citation>
    <scope>NUCLEOTIDE SEQUENCE [LARGE SCALE GENOMIC DNA]</scope>
    <source>
        <strain evidence="2 3">Ak56</strain>
    </source>
</reference>
<evidence type="ECO:0000259" key="1">
    <source>
        <dbReference type="PROSITE" id="PS50022"/>
    </source>
</evidence>
<name>A0A847S5J5_9BACT</name>
<dbReference type="Proteomes" id="UP000552864">
    <property type="component" value="Unassembled WGS sequence"/>
</dbReference>
<organism evidence="2 3">
    <name type="scientific">Chitinophaga eiseniae</name>
    <dbReference type="NCBI Taxonomy" id="634771"/>
    <lineage>
        <taxon>Bacteria</taxon>
        <taxon>Pseudomonadati</taxon>
        <taxon>Bacteroidota</taxon>
        <taxon>Chitinophagia</taxon>
        <taxon>Chitinophagales</taxon>
        <taxon>Chitinophagaceae</taxon>
        <taxon>Chitinophaga</taxon>
    </lineage>
</organism>
<dbReference type="PROSITE" id="PS50022">
    <property type="entry name" value="FA58C_3"/>
    <property type="match status" value="1"/>
</dbReference>
<comment type="caution">
    <text evidence="2">The sequence shown here is derived from an EMBL/GenBank/DDBJ whole genome shotgun (WGS) entry which is preliminary data.</text>
</comment>
<evidence type="ECO:0000313" key="2">
    <source>
        <dbReference type="EMBL" id="NLR77031.1"/>
    </source>
</evidence>
<dbReference type="SUPFAM" id="SSF49785">
    <property type="entry name" value="Galactose-binding domain-like"/>
    <property type="match status" value="1"/>
</dbReference>
<keyword evidence="3" id="KW-1185">Reference proteome</keyword>
<evidence type="ECO:0000313" key="3">
    <source>
        <dbReference type="Proteomes" id="UP000552864"/>
    </source>
</evidence>
<dbReference type="Pfam" id="PF16389">
    <property type="entry name" value="DUF4998"/>
    <property type="match status" value="1"/>
</dbReference>
<dbReference type="PROSITE" id="PS51257">
    <property type="entry name" value="PROKAR_LIPOPROTEIN"/>
    <property type="match status" value="1"/>
</dbReference>
<dbReference type="Pfam" id="PF00754">
    <property type="entry name" value="F5_F8_type_C"/>
    <property type="match status" value="1"/>
</dbReference>
<sequence>MKRYIPFCLLLLCACSKMDDTYKKFITGGEIIYAGAVDSVKVFPGKNRLQLSWLLTDPQVTRAKIFWNNKSDSLDIVIKRVYETDTVNVILSPLAEGAYSFDIYTFDSGGNKSIRVSKTGQVYGDRYISSLLPRPVKNALYANGRTVITWGSADPHVTSTQIRYTDLNGVQQRVVVPVDSVNTTLPDFNFGTPVFDYTTEYKPDTTAIDRFNTAYETVTVKGPPVEYAKNSWTATASDYDEPSGRGPTNAIDNNPATIWHMSKVAGLTYPHSITVDMGVANLAYGFTFIQRTPLDGPLKLVEIQTSQDKVSWEPLGSFTLLSTADKQYIELTDSTTFRYFRVIVRSDYKNSNFGALAEVGVYRR</sequence>
<accession>A0A847S5J5</accession>
<protein>
    <recommendedName>
        <fullName evidence="1">F5/8 type C domain-containing protein</fullName>
    </recommendedName>
</protein>
<dbReference type="InterPro" id="IPR000421">
    <property type="entry name" value="FA58C"/>
</dbReference>
<proteinExistence type="predicted"/>